<gene>
    <name evidence="2" type="ORF">MEUPH1_LOCUS9536</name>
</gene>
<dbReference type="Proteomes" id="UP001160148">
    <property type="component" value="Unassembled WGS sequence"/>
</dbReference>
<dbReference type="GO" id="GO:0008270">
    <property type="term" value="F:zinc ion binding"/>
    <property type="evidence" value="ECO:0007669"/>
    <property type="project" value="InterPro"/>
</dbReference>
<sequence length="191" mass="20949">MYVVTLSCNPTNKKIFNLTSIFYISTTVEQFRASGPSQCFNCPNFGHSSANCKYSARCVKCSGAHQTRECTKTVEKPPKYCNYGGEHTENFRQCPVFLAQMTLKSKTNNTAAKLSSPSITENSTPSVKELSNSTSSCASTTENYSDKPNSNSKDSLTKLLKDTVQKVSSSTDIKETIMSALSVMVMIIQNV</sequence>
<organism evidence="2 3">
    <name type="scientific">Macrosiphum euphorbiae</name>
    <name type="common">potato aphid</name>
    <dbReference type="NCBI Taxonomy" id="13131"/>
    <lineage>
        <taxon>Eukaryota</taxon>
        <taxon>Metazoa</taxon>
        <taxon>Ecdysozoa</taxon>
        <taxon>Arthropoda</taxon>
        <taxon>Hexapoda</taxon>
        <taxon>Insecta</taxon>
        <taxon>Pterygota</taxon>
        <taxon>Neoptera</taxon>
        <taxon>Paraneoptera</taxon>
        <taxon>Hemiptera</taxon>
        <taxon>Sternorrhyncha</taxon>
        <taxon>Aphidomorpha</taxon>
        <taxon>Aphidoidea</taxon>
        <taxon>Aphididae</taxon>
        <taxon>Macrosiphini</taxon>
        <taxon>Macrosiphum</taxon>
    </lineage>
</organism>
<dbReference type="InterPro" id="IPR036875">
    <property type="entry name" value="Znf_CCHC_sf"/>
</dbReference>
<dbReference type="GO" id="GO:0003676">
    <property type="term" value="F:nucleic acid binding"/>
    <property type="evidence" value="ECO:0007669"/>
    <property type="project" value="InterPro"/>
</dbReference>
<name>A0AAV0WCD4_9HEMI</name>
<feature type="region of interest" description="Disordered" evidence="1">
    <location>
        <begin position="109"/>
        <end position="154"/>
    </location>
</feature>
<evidence type="ECO:0008006" key="4">
    <source>
        <dbReference type="Google" id="ProtNLM"/>
    </source>
</evidence>
<proteinExistence type="predicted"/>
<dbReference type="AlphaFoldDB" id="A0AAV0WCD4"/>
<keyword evidence="3" id="KW-1185">Reference proteome</keyword>
<evidence type="ECO:0000313" key="2">
    <source>
        <dbReference type="EMBL" id="CAI6353412.1"/>
    </source>
</evidence>
<comment type="caution">
    <text evidence="2">The sequence shown here is derived from an EMBL/GenBank/DDBJ whole genome shotgun (WGS) entry which is preliminary data.</text>
</comment>
<evidence type="ECO:0000256" key="1">
    <source>
        <dbReference type="SAM" id="MobiDB-lite"/>
    </source>
</evidence>
<protein>
    <recommendedName>
        <fullName evidence="4">CCHC-type domain-containing protein</fullName>
    </recommendedName>
</protein>
<accession>A0AAV0WCD4</accession>
<dbReference type="EMBL" id="CARXXK010000002">
    <property type="protein sequence ID" value="CAI6353412.1"/>
    <property type="molecule type" value="Genomic_DNA"/>
</dbReference>
<reference evidence="2 3" key="1">
    <citation type="submission" date="2023-01" db="EMBL/GenBank/DDBJ databases">
        <authorList>
            <person name="Whitehead M."/>
        </authorList>
    </citation>
    <scope>NUCLEOTIDE SEQUENCE [LARGE SCALE GENOMIC DNA]</scope>
</reference>
<evidence type="ECO:0000313" key="3">
    <source>
        <dbReference type="Proteomes" id="UP001160148"/>
    </source>
</evidence>
<dbReference type="SUPFAM" id="SSF57756">
    <property type="entry name" value="Retrovirus zinc finger-like domains"/>
    <property type="match status" value="1"/>
</dbReference>